<keyword evidence="6" id="KW-1185">Reference proteome</keyword>
<feature type="region of interest" description="Disordered" evidence="3">
    <location>
        <begin position="1169"/>
        <end position="1220"/>
    </location>
</feature>
<feature type="compositionally biased region" description="Basic and acidic residues" evidence="3">
    <location>
        <begin position="832"/>
        <end position="842"/>
    </location>
</feature>
<feature type="compositionally biased region" description="Low complexity" evidence="3">
    <location>
        <begin position="613"/>
        <end position="626"/>
    </location>
</feature>
<feature type="region of interest" description="Disordered" evidence="3">
    <location>
        <begin position="826"/>
        <end position="847"/>
    </location>
</feature>
<name>A0A3L8Q8H4_CHLGU</name>
<dbReference type="InterPro" id="IPR000953">
    <property type="entry name" value="Chromo/chromo_shadow_dom"/>
</dbReference>
<dbReference type="InterPro" id="IPR051219">
    <property type="entry name" value="Heterochromatin_chromo-domain"/>
</dbReference>
<evidence type="ECO:0000256" key="1">
    <source>
        <dbReference type="ARBA" id="ARBA00004123"/>
    </source>
</evidence>
<evidence type="ECO:0000256" key="3">
    <source>
        <dbReference type="SAM" id="MobiDB-lite"/>
    </source>
</evidence>
<dbReference type="PROSITE" id="PS50013">
    <property type="entry name" value="CHROMO_2"/>
    <property type="match status" value="1"/>
</dbReference>
<feature type="region of interest" description="Disordered" evidence="3">
    <location>
        <begin position="413"/>
        <end position="451"/>
    </location>
</feature>
<evidence type="ECO:0000313" key="5">
    <source>
        <dbReference type="EMBL" id="RLV63595.1"/>
    </source>
</evidence>
<feature type="region of interest" description="Disordered" evidence="3">
    <location>
        <begin position="769"/>
        <end position="789"/>
    </location>
</feature>
<evidence type="ECO:0000313" key="6">
    <source>
        <dbReference type="Proteomes" id="UP000276834"/>
    </source>
</evidence>
<dbReference type="InterPro" id="IPR016197">
    <property type="entry name" value="Chromo-like_dom_sf"/>
</dbReference>
<feature type="compositionally biased region" description="Gly residues" evidence="3">
    <location>
        <begin position="913"/>
        <end position="923"/>
    </location>
</feature>
<dbReference type="GO" id="GO:0005634">
    <property type="term" value="C:nucleus"/>
    <property type="evidence" value="ECO:0007669"/>
    <property type="project" value="UniProtKB-SubCell"/>
</dbReference>
<feature type="compositionally biased region" description="Basic and acidic residues" evidence="3">
    <location>
        <begin position="1171"/>
        <end position="1187"/>
    </location>
</feature>
<accession>A0A3L8Q8H4</accession>
<dbReference type="PANTHER" id="PTHR22812">
    <property type="entry name" value="CHROMOBOX PROTEIN"/>
    <property type="match status" value="1"/>
</dbReference>
<feature type="region of interest" description="Disordered" evidence="3">
    <location>
        <begin position="599"/>
        <end position="631"/>
    </location>
</feature>
<feature type="non-terminal residue" evidence="5">
    <location>
        <position position="1248"/>
    </location>
</feature>
<dbReference type="AlphaFoldDB" id="A0A3L8Q8H4"/>
<feature type="compositionally biased region" description="Basic and acidic residues" evidence="3">
    <location>
        <begin position="442"/>
        <end position="451"/>
    </location>
</feature>
<dbReference type="Gene3D" id="2.40.50.40">
    <property type="match status" value="1"/>
</dbReference>
<feature type="compositionally biased region" description="Low complexity" evidence="3">
    <location>
        <begin position="82"/>
        <end position="102"/>
    </location>
</feature>
<feature type="compositionally biased region" description="Basic residues" evidence="3">
    <location>
        <begin position="134"/>
        <end position="146"/>
    </location>
</feature>
<dbReference type="Proteomes" id="UP000276834">
    <property type="component" value="Unassembled WGS sequence"/>
</dbReference>
<sequence>MGQQWHGSAGWRVGFGDLRGLFQPEQFQDSLNKITYGAHKWDPSLDAGRGWAQPTGGGAWDPDLRDKALLRLTIPDYTSHQAPRALRTTPPTPPRAAAAPPLCADYTSHRTPRRTAERTAGRRRRGLHVPARPARARRRRGARGGQRRWPGSFVQGGGRSAARPGPPPTPERAPRAPSLGHRRRGCASGGVWGDEEGVWDGASVGMDFGVLKRGFGAGVSEEDLGLGSVLGGIWGDGKRIWGWGQCRDGFGAGVNIGMGLRRGFRVIGRGFGAGVSGRIWGDGEGIWGWGQCREGFGAGVSERRDFGVLRRGQIWERGIRGMGCVKCWDAAQGKGEFGGPGVLGERRWGNGKLWGGNGGFLGKKNGICEGEKEILGARKRDFVRGTKWDLGGERKGEFGICERKKWILGHGAFKPPWDEGKEKRESGKERDGEGQATAFGGKQEKSRESGLGREIREFGAELGEEELFGGNFAGISGAGRAEAPGILGAGKSFGNPSGIWGSGEGAGKAFPRKKWLWSRGYPGNLPSSPVGEFLGGEKGILGVRKREFSLECGWGGMPGMCSHKTEGSRDKNWDSGGVTLGFAVKKGWKCRKRIGINPKIPPEIERGGSGSWNPRNSAGAAPAAGKCPKKPPGNGLGMQALQLLGIPCGNLGKMDPKMFRIQAFPISGSRIFLAPNPEFSLPALDGISGIFDSLNSRGMSWINIPECPREWPWRSRDLGMNSQEIPAWIPVLIPAFFSRFLMGISQCCQGALVGQGEYLGWENPRVPKDFPSQGNPGVPKELQQGRERKSWKIPEFPSKISAFQGGKIPVFPRKIPVFPRKIPVFPRSSSRAGRDYPRKSDCARAGNPIPTWKQILKEFPPSIPPGSGQTSQTVHPHIPEIPQSGIFPPAAARESGEAGQHNGKKAEQEEGGRGAGGGGGGIRGGKRKGGISAQVEGLLRVSRSRPDPPRSREKRELGGPGGAGRSNPREIRVFPGKSRCSYGNPGVPKEIPVFPWKSGCSQGNPGVPVEIPVFPRKSGCSQGNPGVPGEIPVFPLKSRCSHGNPGVPGEILMFPRKSQCSQGAPAGQGEKILENPRIPGWEIPFRPGNGSWRDFPPQSRKGNVGIWELDQSKHPKFRLPGILGIFWAGKTGKTGKNEGFVFAGSEDNTWEPEENLDCPDLIAEFLQSQKTAHESEKSEGSKRKAESDTEDKGEESKPKKKKEEVSLEWDPGKRIPRKSPGKAIFWSLEKPFQGVFSRNGRLEVWEGW</sequence>
<feature type="compositionally biased region" description="Basic and acidic residues" evidence="3">
    <location>
        <begin position="416"/>
        <end position="433"/>
    </location>
</feature>
<organism evidence="5 6">
    <name type="scientific">Chloebia gouldiae</name>
    <name type="common">Gouldian finch</name>
    <name type="synonym">Erythrura gouldiae</name>
    <dbReference type="NCBI Taxonomy" id="44316"/>
    <lineage>
        <taxon>Eukaryota</taxon>
        <taxon>Metazoa</taxon>
        <taxon>Chordata</taxon>
        <taxon>Craniata</taxon>
        <taxon>Vertebrata</taxon>
        <taxon>Euteleostomi</taxon>
        <taxon>Archelosauria</taxon>
        <taxon>Archosauria</taxon>
        <taxon>Dinosauria</taxon>
        <taxon>Saurischia</taxon>
        <taxon>Theropoda</taxon>
        <taxon>Coelurosauria</taxon>
        <taxon>Aves</taxon>
        <taxon>Neognathae</taxon>
        <taxon>Neoaves</taxon>
        <taxon>Telluraves</taxon>
        <taxon>Australaves</taxon>
        <taxon>Passeriformes</taxon>
        <taxon>Passeroidea</taxon>
        <taxon>Passeridae</taxon>
        <taxon>Chloebia</taxon>
    </lineage>
</organism>
<dbReference type="STRING" id="44316.ENSEGOP00005022399"/>
<feature type="region of interest" description="Disordered" evidence="3">
    <location>
        <begin position="882"/>
        <end position="971"/>
    </location>
</feature>
<feature type="compositionally biased region" description="Basic and acidic residues" evidence="3">
    <location>
        <begin position="944"/>
        <end position="957"/>
    </location>
</feature>
<dbReference type="EMBL" id="QUSF01002370">
    <property type="protein sequence ID" value="RLV63595.1"/>
    <property type="molecule type" value="Genomic_DNA"/>
</dbReference>
<dbReference type="OrthoDB" id="433924at2759"/>
<gene>
    <name evidence="5" type="ORF">DV515_00018112</name>
</gene>
<comment type="caution">
    <text evidence="5">The sequence shown here is derived from an EMBL/GenBank/DDBJ whole genome shotgun (WGS) entry which is preliminary data.</text>
</comment>
<evidence type="ECO:0000256" key="2">
    <source>
        <dbReference type="ARBA" id="ARBA00023242"/>
    </source>
</evidence>
<evidence type="ECO:0000259" key="4">
    <source>
        <dbReference type="PROSITE" id="PS50013"/>
    </source>
</evidence>
<proteinExistence type="predicted"/>
<keyword evidence="2" id="KW-0539">Nucleus</keyword>
<reference evidence="5 6" key="1">
    <citation type="journal article" date="2018" name="Proc. R. Soc. B">
        <title>A non-coding region near Follistatin controls head colour polymorphism in the Gouldian finch.</title>
        <authorList>
            <person name="Toomey M.B."/>
            <person name="Marques C.I."/>
            <person name="Andrade P."/>
            <person name="Araujo P.M."/>
            <person name="Sabatino S."/>
            <person name="Gazda M.A."/>
            <person name="Afonso S."/>
            <person name="Lopes R.J."/>
            <person name="Corbo J.C."/>
            <person name="Carneiro M."/>
        </authorList>
    </citation>
    <scope>NUCLEOTIDE SEQUENCE [LARGE SCALE GENOMIC DNA]</scope>
    <source>
        <strain evidence="5">Red01</strain>
        <tissue evidence="5">Muscle</tissue>
    </source>
</reference>
<feature type="domain" description="Chromo" evidence="4">
    <location>
        <begin position="1127"/>
        <end position="1177"/>
    </location>
</feature>
<protein>
    <recommendedName>
        <fullName evidence="4">Chromo domain-containing protein</fullName>
    </recommendedName>
</protein>
<dbReference type="SUPFAM" id="SSF54160">
    <property type="entry name" value="Chromo domain-like"/>
    <property type="match status" value="1"/>
</dbReference>
<comment type="subcellular location">
    <subcellularLocation>
        <location evidence="1">Nucleus</location>
    </subcellularLocation>
</comment>
<feature type="compositionally biased region" description="Basic and acidic residues" evidence="3">
    <location>
        <begin position="1194"/>
        <end position="1213"/>
    </location>
</feature>
<feature type="region of interest" description="Disordered" evidence="3">
    <location>
        <begin position="80"/>
        <end position="190"/>
    </location>
</feature>